<accession>A0A853B538</accession>
<dbReference type="RefSeq" id="WP_281377240.1">
    <property type="nucleotide sequence ID" value="NZ_JACCFK010000001.1"/>
</dbReference>
<comment type="caution">
    <text evidence="1">The sequence shown here is derived from an EMBL/GenBank/DDBJ whole genome shotgun (WGS) entry which is preliminary data.</text>
</comment>
<proteinExistence type="predicted"/>
<keyword evidence="2" id="KW-1185">Reference proteome</keyword>
<dbReference type="AlphaFoldDB" id="A0A853B538"/>
<evidence type="ECO:0000313" key="2">
    <source>
        <dbReference type="Proteomes" id="UP000549616"/>
    </source>
</evidence>
<dbReference type="Proteomes" id="UP000549616">
    <property type="component" value="Unassembled WGS sequence"/>
</dbReference>
<evidence type="ECO:0000313" key="1">
    <source>
        <dbReference type="EMBL" id="NYI90169.1"/>
    </source>
</evidence>
<reference evidence="1 2" key="1">
    <citation type="submission" date="2020-07" db="EMBL/GenBank/DDBJ databases">
        <title>Sequencing the genomes of 1000 actinobacteria strains.</title>
        <authorList>
            <person name="Klenk H.-P."/>
        </authorList>
    </citation>
    <scope>NUCLEOTIDE SEQUENCE [LARGE SCALE GENOMIC DNA]</scope>
    <source>
        <strain evidence="1 2">DSM 104006</strain>
    </source>
</reference>
<protein>
    <submittedName>
        <fullName evidence="1">Uncharacterized protein</fullName>
    </submittedName>
</protein>
<dbReference type="EMBL" id="JACCFK010000001">
    <property type="protein sequence ID" value="NYI90169.1"/>
    <property type="molecule type" value="Genomic_DNA"/>
</dbReference>
<name>A0A853B538_9PSEU</name>
<organism evidence="1 2">
    <name type="scientific">Amycolatopsis endophytica</name>
    <dbReference type="NCBI Taxonomy" id="860233"/>
    <lineage>
        <taxon>Bacteria</taxon>
        <taxon>Bacillati</taxon>
        <taxon>Actinomycetota</taxon>
        <taxon>Actinomycetes</taxon>
        <taxon>Pseudonocardiales</taxon>
        <taxon>Pseudonocardiaceae</taxon>
        <taxon>Amycolatopsis</taxon>
    </lineage>
</organism>
<gene>
    <name evidence="1" type="ORF">HNR02_003492</name>
</gene>
<sequence>MEVVGVGGRDADHERAGSFTMTDLLLFAAGGKPENLNPLGDKS</sequence>